<proteinExistence type="predicted"/>
<feature type="chain" id="PRO_5032867061" description="Pilin isopeptide linkage domain protein" evidence="2">
    <location>
        <begin position="29"/>
        <end position="348"/>
    </location>
</feature>
<feature type="domain" description="DUF7601" evidence="4">
    <location>
        <begin position="181"/>
        <end position="284"/>
    </location>
</feature>
<dbReference type="Gene3D" id="2.60.40.3050">
    <property type="match status" value="1"/>
</dbReference>
<reference evidence="5 6" key="1">
    <citation type="submission" date="2019-08" db="EMBL/GenBank/DDBJ databases">
        <title>In-depth cultivation of the pig gut microbiome towards novel bacterial diversity and tailored functional studies.</title>
        <authorList>
            <person name="Wylensek D."/>
            <person name="Hitch T.C.A."/>
            <person name="Clavel T."/>
        </authorList>
    </citation>
    <scope>NUCLEOTIDE SEQUENCE [LARGE SCALE GENOMIC DNA]</scope>
    <source>
        <strain evidence="5 6">BL-389-WT-3D</strain>
    </source>
</reference>
<keyword evidence="2" id="KW-0732">Signal</keyword>
<organism evidence="5 6">
    <name type="scientific">Clostridium scindens (strain JCM 10418 / VPI 12708)</name>
    <dbReference type="NCBI Taxonomy" id="29347"/>
    <lineage>
        <taxon>Bacteria</taxon>
        <taxon>Bacillati</taxon>
        <taxon>Bacillota</taxon>
        <taxon>Clostridia</taxon>
        <taxon>Lachnospirales</taxon>
        <taxon>Lachnospiraceae</taxon>
    </lineage>
</organism>
<dbReference type="InterPro" id="IPR055382">
    <property type="entry name" value="DUF7601"/>
</dbReference>
<dbReference type="Proteomes" id="UP000462363">
    <property type="component" value="Unassembled WGS sequence"/>
</dbReference>
<keyword evidence="1" id="KW-0472">Membrane</keyword>
<evidence type="ECO:0008006" key="7">
    <source>
        <dbReference type="Google" id="ProtNLM"/>
    </source>
</evidence>
<sequence>MMKFKKFKTAAAAGLMAAVMCMGTVVSAAEEPTVPTAKAEIQKDFQIAEGITVPGITFTFTFAGLEADAPVISAKTVDYSNADTVTSGISSKTVAEIFSGVTFPHAGVYTYTVQETAGETSVENGTVTYDGSVYTVRVYVKNTENGGLAIDQITAAKSGAAGTEEKQDAIKFVNKFEKTTSLTVAKHTKGALADKTKAFTFKVTFTKPATYDGSTFVSGNDTYTFGQEYTFTLADGGQKVFSNLPAGTRYVVTEVEAADGYAPSVTVVENGTQTVTNKTAADADSLATAETGKTNLAGEGTNTVTFTNTYKDVPITGIIMNILPFVILILAAAAGLVGYLVIRRKVAR</sequence>
<feature type="transmembrane region" description="Helical" evidence="1">
    <location>
        <begin position="318"/>
        <end position="342"/>
    </location>
</feature>
<evidence type="ECO:0000259" key="4">
    <source>
        <dbReference type="Pfam" id="PF24547"/>
    </source>
</evidence>
<dbReference type="Pfam" id="PF24547">
    <property type="entry name" value="DUF7601"/>
    <property type="match status" value="1"/>
</dbReference>
<dbReference type="RefSeq" id="WP_154323011.1">
    <property type="nucleotide sequence ID" value="NZ_CP045695.1"/>
</dbReference>
<dbReference type="NCBIfam" id="TIGR03786">
    <property type="entry name" value="strep_pil_rpt"/>
    <property type="match status" value="1"/>
</dbReference>
<dbReference type="Pfam" id="PF12892">
    <property type="entry name" value="FctA"/>
    <property type="match status" value="1"/>
</dbReference>
<name>A0A844F2H9_CLOSV</name>
<dbReference type="Gene3D" id="2.60.40.1140">
    <property type="entry name" value="Collagen-binding surface protein Cna, B-type domain"/>
    <property type="match status" value="1"/>
</dbReference>
<dbReference type="InterPro" id="IPR022464">
    <property type="entry name" value="Strep_pil_isopept_link"/>
</dbReference>
<accession>A0A844F2H9</accession>
<dbReference type="EMBL" id="VUMB01000010">
    <property type="protein sequence ID" value="MSS39938.1"/>
    <property type="molecule type" value="Genomic_DNA"/>
</dbReference>
<evidence type="ECO:0000256" key="1">
    <source>
        <dbReference type="SAM" id="Phobius"/>
    </source>
</evidence>
<feature type="signal peptide" evidence="2">
    <location>
        <begin position="1"/>
        <end position="28"/>
    </location>
</feature>
<gene>
    <name evidence="5" type="ORF">FYJ37_06130</name>
</gene>
<dbReference type="InterPro" id="IPR038174">
    <property type="entry name" value="Strep_pil_link_sf"/>
</dbReference>
<dbReference type="AlphaFoldDB" id="A0A844F2H9"/>
<evidence type="ECO:0000313" key="6">
    <source>
        <dbReference type="Proteomes" id="UP000462363"/>
    </source>
</evidence>
<keyword evidence="1" id="KW-0812">Transmembrane</keyword>
<protein>
    <recommendedName>
        <fullName evidence="7">Pilin isopeptide linkage domain protein</fullName>
    </recommendedName>
</protein>
<evidence type="ECO:0000313" key="5">
    <source>
        <dbReference type="EMBL" id="MSS39938.1"/>
    </source>
</evidence>
<keyword evidence="1" id="KW-1133">Transmembrane helix</keyword>
<evidence type="ECO:0000259" key="3">
    <source>
        <dbReference type="Pfam" id="PF12892"/>
    </source>
</evidence>
<feature type="domain" description="Streptococcal pilin isopeptide linkage" evidence="3">
    <location>
        <begin position="57"/>
        <end position="176"/>
    </location>
</feature>
<evidence type="ECO:0000256" key="2">
    <source>
        <dbReference type="SAM" id="SignalP"/>
    </source>
</evidence>
<comment type="caution">
    <text evidence="5">The sequence shown here is derived from an EMBL/GenBank/DDBJ whole genome shotgun (WGS) entry which is preliminary data.</text>
</comment>